<evidence type="ECO:0000259" key="1">
    <source>
        <dbReference type="PROSITE" id="PS50862"/>
    </source>
</evidence>
<feature type="non-terminal residue" evidence="2">
    <location>
        <position position="135"/>
    </location>
</feature>
<dbReference type="InterPro" id="IPR045864">
    <property type="entry name" value="aa-tRNA-synth_II/BPL/LPL"/>
</dbReference>
<dbReference type="SUPFAM" id="SSF55681">
    <property type="entry name" value="Class II aaRS and biotin synthetases"/>
    <property type="match status" value="1"/>
</dbReference>
<dbReference type="EMBL" id="UINC01162735">
    <property type="protein sequence ID" value="SVD62653.1"/>
    <property type="molecule type" value="Genomic_DNA"/>
</dbReference>
<gene>
    <name evidence="2" type="ORF">METZ01_LOCUS415507</name>
</gene>
<dbReference type="Pfam" id="PF13393">
    <property type="entry name" value="tRNA-synt_His"/>
    <property type="match status" value="1"/>
</dbReference>
<dbReference type="GO" id="GO:0004821">
    <property type="term" value="F:histidine-tRNA ligase activity"/>
    <property type="evidence" value="ECO:0007669"/>
    <property type="project" value="TreeGrafter"/>
</dbReference>
<organism evidence="2">
    <name type="scientific">marine metagenome</name>
    <dbReference type="NCBI Taxonomy" id="408172"/>
    <lineage>
        <taxon>unclassified sequences</taxon>
        <taxon>metagenomes</taxon>
        <taxon>ecological metagenomes</taxon>
    </lineage>
</organism>
<name>A0A382WVC4_9ZZZZ</name>
<reference evidence="2" key="1">
    <citation type="submission" date="2018-05" db="EMBL/GenBank/DDBJ databases">
        <authorList>
            <person name="Lanie J.A."/>
            <person name="Ng W.-L."/>
            <person name="Kazmierczak K.M."/>
            <person name="Andrzejewski T.M."/>
            <person name="Davidsen T.M."/>
            <person name="Wayne K.J."/>
            <person name="Tettelin H."/>
            <person name="Glass J.I."/>
            <person name="Rusch D."/>
            <person name="Podicherti R."/>
            <person name="Tsui H.-C.T."/>
            <person name="Winkler M.E."/>
        </authorList>
    </citation>
    <scope>NUCLEOTIDE SEQUENCE</scope>
</reference>
<dbReference type="PANTHER" id="PTHR43707:SF1">
    <property type="entry name" value="HISTIDINE--TRNA LIGASE, MITOCHONDRIAL-RELATED"/>
    <property type="match status" value="1"/>
</dbReference>
<accession>A0A382WVC4</accession>
<dbReference type="GO" id="GO:0005737">
    <property type="term" value="C:cytoplasm"/>
    <property type="evidence" value="ECO:0007669"/>
    <property type="project" value="InterPro"/>
</dbReference>
<proteinExistence type="predicted"/>
<dbReference type="InterPro" id="IPR004516">
    <property type="entry name" value="HisRS/HisZ"/>
</dbReference>
<evidence type="ECO:0000313" key="2">
    <source>
        <dbReference type="EMBL" id="SVD62653.1"/>
    </source>
</evidence>
<dbReference type="AlphaFoldDB" id="A0A382WVC4"/>
<feature type="domain" description="Aminoacyl-transfer RNA synthetases class-II family profile" evidence="1">
    <location>
        <begin position="20"/>
        <end position="135"/>
    </location>
</feature>
<dbReference type="PANTHER" id="PTHR43707">
    <property type="entry name" value="HISTIDYL-TRNA SYNTHETASE"/>
    <property type="match status" value="1"/>
</dbReference>
<sequence>MFKSIRGTKDILPNEQKYWEYFKTNAFDLASIFGFKRIDTPTFESTDLFLRGIGLDTDIVTKETYSFTDRGENNITLQPEGTASVCRSYIENGMFNQPQPIKLYYFTSIFRYERPQSGRLREHHQFGIETIGSHD</sequence>
<protein>
    <recommendedName>
        <fullName evidence="1">Aminoacyl-transfer RNA synthetases class-II family profile domain-containing protein</fullName>
    </recommendedName>
</protein>
<dbReference type="PROSITE" id="PS50862">
    <property type="entry name" value="AA_TRNA_LIGASE_II"/>
    <property type="match status" value="1"/>
</dbReference>
<dbReference type="Gene3D" id="3.30.930.10">
    <property type="entry name" value="Bira Bifunctional Protein, Domain 2"/>
    <property type="match status" value="1"/>
</dbReference>
<dbReference type="InterPro" id="IPR006195">
    <property type="entry name" value="aa-tRNA-synth_II"/>
</dbReference>
<dbReference type="InterPro" id="IPR041715">
    <property type="entry name" value="HisRS-like_core"/>
</dbReference>
<dbReference type="GO" id="GO:0006427">
    <property type="term" value="P:histidyl-tRNA aminoacylation"/>
    <property type="evidence" value="ECO:0007669"/>
    <property type="project" value="TreeGrafter"/>
</dbReference>